<comment type="function">
    <text evidence="3 7">Has an important function as a repair enzyme for proteins that have been inactivated by oxidation. Catalyzes the reversible oxidation-reduction of methionine sulfoxide in proteins to methionine.</text>
</comment>
<keyword evidence="2" id="KW-0511">Multifunctional enzyme</keyword>
<protein>
    <recommendedName>
        <fullName evidence="7">Peptide methionine sulfoxide reductase MsrA</fullName>
        <shortName evidence="7">Protein-methionine-S-oxide reductase</shortName>
        <ecNumber evidence="7">1.8.4.11</ecNumber>
    </recommendedName>
    <alternativeName>
        <fullName evidence="7">Peptide-methionine (S)-S-oxide reductase</fullName>
        <shortName evidence="7">Peptide Met(O) reductase</shortName>
    </alternativeName>
</protein>
<dbReference type="InterPro" id="IPR012336">
    <property type="entry name" value="Thioredoxin-like_fold"/>
</dbReference>
<dbReference type="SUPFAM" id="SSF55068">
    <property type="entry name" value="Peptide methionine sulfoxide reductase"/>
    <property type="match status" value="1"/>
</dbReference>
<evidence type="ECO:0000256" key="3">
    <source>
        <dbReference type="ARBA" id="ARBA00024679"/>
    </source>
</evidence>
<dbReference type="GO" id="GO:0008113">
    <property type="term" value="F:peptide-methionine (S)-S-oxide reductase activity"/>
    <property type="evidence" value="ECO:0007669"/>
    <property type="project" value="UniProtKB-UniRule"/>
</dbReference>
<dbReference type="GO" id="GO:0005737">
    <property type="term" value="C:cytoplasm"/>
    <property type="evidence" value="ECO:0007669"/>
    <property type="project" value="TreeGrafter"/>
</dbReference>
<name>A0A679HWC9_9RHOO</name>
<dbReference type="EC" id="1.8.4.11" evidence="7"/>
<comment type="catalytic activity">
    <reaction evidence="4 7">
        <text>L-methionyl-[protein] + [thioredoxin]-disulfide + H2O = L-methionyl-(S)-S-oxide-[protein] + [thioredoxin]-dithiol</text>
        <dbReference type="Rhea" id="RHEA:14217"/>
        <dbReference type="Rhea" id="RHEA-COMP:10698"/>
        <dbReference type="Rhea" id="RHEA-COMP:10700"/>
        <dbReference type="Rhea" id="RHEA-COMP:12313"/>
        <dbReference type="Rhea" id="RHEA-COMP:12315"/>
        <dbReference type="ChEBI" id="CHEBI:15377"/>
        <dbReference type="ChEBI" id="CHEBI:16044"/>
        <dbReference type="ChEBI" id="CHEBI:29950"/>
        <dbReference type="ChEBI" id="CHEBI:44120"/>
        <dbReference type="ChEBI" id="CHEBI:50058"/>
        <dbReference type="EC" id="1.8.4.11"/>
    </reaction>
</comment>
<evidence type="ECO:0000313" key="9">
    <source>
        <dbReference type="Proteomes" id="UP000463961"/>
    </source>
</evidence>
<dbReference type="GO" id="GO:0034599">
    <property type="term" value="P:cellular response to oxidative stress"/>
    <property type="evidence" value="ECO:0007669"/>
    <property type="project" value="TreeGrafter"/>
</dbReference>
<dbReference type="SUPFAM" id="SSF52833">
    <property type="entry name" value="Thioredoxin-like"/>
    <property type="match status" value="1"/>
</dbReference>
<dbReference type="InterPro" id="IPR002569">
    <property type="entry name" value="Met_Sox_Rdtase_MsrA_dom"/>
</dbReference>
<comment type="catalytic activity">
    <reaction evidence="5">
        <text>L-methionyl-[protein] + [thioredoxin]-disulfide + H2O = L-methionyl-(R)-S-oxide-[protein] + [thioredoxin]-dithiol</text>
        <dbReference type="Rhea" id="RHEA:24164"/>
        <dbReference type="Rhea" id="RHEA-COMP:10698"/>
        <dbReference type="Rhea" id="RHEA-COMP:10700"/>
        <dbReference type="Rhea" id="RHEA-COMP:12313"/>
        <dbReference type="Rhea" id="RHEA-COMP:12314"/>
        <dbReference type="ChEBI" id="CHEBI:15377"/>
        <dbReference type="ChEBI" id="CHEBI:16044"/>
        <dbReference type="ChEBI" id="CHEBI:29950"/>
        <dbReference type="ChEBI" id="CHEBI:45764"/>
        <dbReference type="ChEBI" id="CHEBI:50058"/>
        <dbReference type="EC" id="1.8.4.12"/>
    </reaction>
</comment>
<gene>
    <name evidence="7" type="primary">msrA</name>
    <name evidence="8" type="ORF">ICHIAU1_07660</name>
</gene>
<dbReference type="HAMAP" id="MF_01401">
    <property type="entry name" value="MsrA"/>
    <property type="match status" value="1"/>
</dbReference>
<dbReference type="InterPro" id="IPR011057">
    <property type="entry name" value="Mss4-like_sf"/>
</dbReference>
<dbReference type="PROSITE" id="PS51790">
    <property type="entry name" value="MSRB"/>
    <property type="match status" value="1"/>
</dbReference>
<dbReference type="NCBIfam" id="TIGR00401">
    <property type="entry name" value="msrA"/>
    <property type="match status" value="1"/>
</dbReference>
<dbReference type="Proteomes" id="UP000463961">
    <property type="component" value="Chromosome"/>
</dbReference>
<evidence type="ECO:0000256" key="4">
    <source>
        <dbReference type="ARBA" id="ARBA00047806"/>
    </source>
</evidence>
<comment type="catalytic activity">
    <reaction evidence="6 7">
        <text>[thioredoxin]-disulfide + L-methionine + H2O = L-methionine (S)-S-oxide + [thioredoxin]-dithiol</text>
        <dbReference type="Rhea" id="RHEA:19993"/>
        <dbReference type="Rhea" id="RHEA-COMP:10698"/>
        <dbReference type="Rhea" id="RHEA-COMP:10700"/>
        <dbReference type="ChEBI" id="CHEBI:15377"/>
        <dbReference type="ChEBI" id="CHEBI:29950"/>
        <dbReference type="ChEBI" id="CHEBI:50058"/>
        <dbReference type="ChEBI" id="CHEBI:57844"/>
        <dbReference type="ChEBI" id="CHEBI:58772"/>
        <dbReference type="EC" id="1.8.4.11"/>
    </reaction>
</comment>
<comment type="similarity">
    <text evidence="7">Belongs to the MsrA Met sulfoxide reductase family.</text>
</comment>
<evidence type="ECO:0000256" key="2">
    <source>
        <dbReference type="ARBA" id="ARBA00023268"/>
    </source>
</evidence>
<dbReference type="InterPro" id="IPR036509">
    <property type="entry name" value="Met_Sox_Rdtase_MsrA_sf"/>
</dbReference>
<dbReference type="PANTHER" id="PTHR42799:SF2">
    <property type="entry name" value="MITOCHONDRIAL PEPTIDE METHIONINE SULFOXIDE REDUCTASE"/>
    <property type="match status" value="1"/>
</dbReference>
<dbReference type="AlphaFoldDB" id="A0A679HWC9"/>
<dbReference type="Pfam" id="PF13098">
    <property type="entry name" value="Thioredoxin_2"/>
    <property type="match status" value="1"/>
</dbReference>
<feature type="active site" evidence="7">
    <location>
        <position position="73"/>
    </location>
</feature>
<dbReference type="Gene3D" id="3.40.30.10">
    <property type="entry name" value="Glutaredoxin"/>
    <property type="match status" value="1"/>
</dbReference>
<keyword evidence="9" id="KW-1185">Reference proteome</keyword>
<dbReference type="InterPro" id="IPR050162">
    <property type="entry name" value="MsrA_MetSO_reductase"/>
</dbReference>
<evidence type="ECO:0000256" key="5">
    <source>
        <dbReference type="ARBA" id="ARBA00048488"/>
    </source>
</evidence>
<dbReference type="PANTHER" id="PTHR42799">
    <property type="entry name" value="MITOCHONDRIAL PEPTIDE METHIONINE SULFOXIDE REDUCTASE"/>
    <property type="match status" value="1"/>
</dbReference>
<dbReference type="Gene3D" id="2.170.150.20">
    <property type="entry name" value="Peptide methionine sulfoxide reductase"/>
    <property type="match status" value="1"/>
</dbReference>
<accession>A0A679HWC9</accession>
<dbReference type="NCBIfam" id="TIGR00357">
    <property type="entry name" value="peptide-methionine (R)-S-oxide reductase MsrB"/>
    <property type="match status" value="1"/>
</dbReference>
<proteinExistence type="inferred from homology"/>
<evidence type="ECO:0000256" key="1">
    <source>
        <dbReference type="ARBA" id="ARBA00023002"/>
    </source>
</evidence>
<dbReference type="Pfam" id="PF01641">
    <property type="entry name" value="SelR"/>
    <property type="match status" value="1"/>
</dbReference>
<reference evidence="9" key="1">
    <citation type="submission" date="2020-01" db="EMBL/GenBank/DDBJ databases">
        <title>Phosphoaccumulans saitamaens gen. nov., sp. nov., a polyphosphate accumulating bacterium isolated from surface river water.</title>
        <authorList>
            <person name="Watanabe K."/>
            <person name="Suda W."/>
        </authorList>
    </citation>
    <scope>NUCLEOTIDE SEQUENCE [LARGE SCALE GENOMIC DNA]</scope>
    <source>
        <strain evidence="9">ICHIAU1</strain>
    </source>
</reference>
<evidence type="ECO:0000256" key="7">
    <source>
        <dbReference type="HAMAP-Rule" id="MF_01401"/>
    </source>
</evidence>
<dbReference type="EMBL" id="AP022345">
    <property type="protein sequence ID" value="BBU68483.1"/>
    <property type="molecule type" value="Genomic_DNA"/>
</dbReference>
<dbReference type="InterPro" id="IPR036249">
    <property type="entry name" value="Thioredoxin-like_sf"/>
</dbReference>
<sequence length="470" mass="51043">MEIHPGSKPFASYMAKLVGFFKVIAAVSVVVVGVSACGQEKNDMNQPAALAGTPIVLKNNPASAESVVLGMGCFWGAERRMSELPGVLDVESGYANGDIAGNYEAVLAHERALHAGRAQGRNHAEVVKVTFDPARVSLTQVLARFWESHDPTQGDRQGNDIGSNYRSAIYTQSEAQRQTALKTREIYQQALSAAGKGKITTEIAPLTTYYAAEDYHQDYLKKNPNGYCGLGGTGVKYPAEGGASASLTAGTGAVLAKPLDGKALSFNRQLVVFEAADCAYCKQFKKEVLDHWRSEVPVVLTMSANPPTGWVLEKALFATPTIVLFEKGKEVSRYTGYNGEQKRFWHWLGFQLLTPEQRKIAFEQGTEYPGTGSHLDEKRAGTFVDPITGAPLFRSDTKFNSGTGWPSFFNPLPGAITLHEDNAHGMKRVEVRSASSGIHLGHVFDDGPPPTHKRYCINGNVLKFVPDTAQ</sequence>
<dbReference type="Gene3D" id="3.30.1060.10">
    <property type="entry name" value="Peptide methionine sulphoxide reductase MsrA"/>
    <property type="match status" value="1"/>
</dbReference>
<dbReference type="SUPFAM" id="SSF51316">
    <property type="entry name" value="Mss4-like"/>
    <property type="match status" value="1"/>
</dbReference>
<dbReference type="InterPro" id="IPR002579">
    <property type="entry name" value="Met_Sox_Rdtase_MsrB_dom"/>
</dbReference>
<dbReference type="GO" id="GO:0033743">
    <property type="term" value="F:peptide-methionine (R)-S-oxide reductase activity"/>
    <property type="evidence" value="ECO:0007669"/>
    <property type="project" value="UniProtKB-EC"/>
</dbReference>
<organism evidence="8 9">
    <name type="scientific">Fluviibacter phosphoraccumulans</name>
    <dbReference type="NCBI Taxonomy" id="1751046"/>
    <lineage>
        <taxon>Bacteria</taxon>
        <taxon>Pseudomonadati</taxon>
        <taxon>Pseudomonadota</taxon>
        <taxon>Betaproteobacteria</taxon>
        <taxon>Rhodocyclales</taxon>
        <taxon>Fluviibacteraceae</taxon>
        <taxon>Fluviibacter</taxon>
    </lineage>
</organism>
<dbReference type="Pfam" id="PF01625">
    <property type="entry name" value="PMSR"/>
    <property type="match status" value="1"/>
</dbReference>
<evidence type="ECO:0000256" key="6">
    <source>
        <dbReference type="ARBA" id="ARBA00048782"/>
    </source>
</evidence>
<evidence type="ECO:0000313" key="8">
    <source>
        <dbReference type="EMBL" id="BBU68483.1"/>
    </source>
</evidence>
<dbReference type="RefSeq" id="WP_202930737.1">
    <property type="nucleotide sequence ID" value="NZ_AP022345.1"/>
</dbReference>
<keyword evidence="1 7" id="KW-0560">Oxidoreductase</keyword>